<reference evidence="1 2" key="1">
    <citation type="journal article" date="2018" name="Evol. Lett.">
        <title>Horizontal gene cluster transfer increased hallucinogenic mushroom diversity.</title>
        <authorList>
            <person name="Reynolds H.T."/>
            <person name="Vijayakumar V."/>
            <person name="Gluck-Thaler E."/>
            <person name="Korotkin H.B."/>
            <person name="Matheny P.B."/>
            <person name="Slot J.C."/>
        </authorList>
    </citation>
    <scope>NUCLEOTIDE SEQUENCE [LARGE SCALE GENOMIC DNA]</scope>
    <source>
        <strain evidence="1 2">2629</strain>
    </source>
</reference>
<dbReference type="OrthoDB" id="66095at2759"/>
<proteinExistence type="predicted"/>
<comment type="caution">
    <text evidence="1">The sequence shown here is derived from an EMBL/GenBank/DDBJ whole genome shotgun (WGS) entry which is preliminary data.</text>
</comment>
<sequence>MHCVVPYEGSWTWFEAKIVRTRDPSEEVNLNERELQNSIKTDLSTGTTLVCKTVKNPYASPEGQSGLRSSDPHITYEQGDSWTIVRNCRANDEYLTHTVVWDRTYVFDKAGEIDRLNREGKGQGAGFVRALGRDDRVAVISRARFNGWENVAQMTD</sequence>
<accession>A0A409YWS1</accession>
<evidence type="ECO:0000313" key="2">
    <source>
        <dbReference type="Proteomes" id="UP000284842"/>
    </source>
</evidence>
<dbReference type="STRING" id="181874.A0A409YWS1"/>
<protein>
    <submittedName>
        <fullName evidence="1">Uncharacterized protein</fullName>
    </submittedName>
</protein>
<dbReference type="InParanoid" id="A0A409YWS1"/>
<organism evidence="1 2">
    <name type="scientific">Panaeolus cyanescens</name>
    <dbReference type="NCBI Taxonomy" id="181874"/>
    <lineage>
        <taxon>Eukaryota</taxon>
        <taxon>Fungi</taxon>
        <taxon>Dikarya</taxon>
        <taxon>Basidiomycota</taxon>
        <taxon>Agaricomycotina</taxon>
        <taxon>Agaricomycetes</taxon>
        <taxon>Agaricomycetidae</taxon>
        <taxon>Agaricales</taxon>
        <taxon>Agaricineae</taxon>
        <taxon>Galeropsidaceae</taxon>
        <taxon>Panaeolus</taxon>
    </lineage>
</organism>
<gene>
    <name evidence="1" type="ORF">CVT24_007803</name>
</gene>
<keyword evidence="2" id="KW-1185">Reference proteome</keyword>
<dbReference type="AlphaFoldDB" id="A0A409YWS1"/>
<evidence type="ECO:0000313" key="1">
    <source>
        <dbReference type="EMBL" id="PPR07440.1"/>
    </source>
</evidence>
<dbReference type="EMBL" id="NHTK01000453">
    <property type="protein sequence ID" value="PPR07440.1"/>
    <property type="molecule type" value="Genomic_DNA"/>
</dbReference>
<name>A0A409YWS1_9AGAR</name>
<dbReference type="Proteomes" id="UP000284842">
    <property type="component" value="Unassembled WGS sequence"/>
</dbReference>